<dbReference type="EMBL" id="AFCT01001616">
    <property type="protein sequence ID" value="EHC83619.1"/>
    <property type="molecule type" value="Genomic_DNA"/>
</dbReference>
<comment type="caution">
    <text evidence="1">The sequence shown here is derived from an EMBL/GenBank/DDBJ whole genome shotgun (WGS) entry which is preliminary data.</text>
</comment>
<evidence type="ECO:0000313" key="2">
    <source>
        <dbReference type="Proteomes" id="UP000004903"/>
    </source>
</evidence>
<dbReference type="AlphaFoldDB" id="G5QN78"/>
<reference evidence="1 2" key="1">
    <citation type="journal article" date="2011" name="BMC Genomics">
        <title>Genome sequencing reveals diversification of virulence factor content and possible host adaptation in distinct subpopulations of Salmonella enterica.</title>
        <authorList>
            <person name="den Bakker H.C."/>
            <person name="Moreno Switt A.I."/>
            <person name="Govoni G."/>
            <person name="Cummings C.A."/>
            <person name="Ranieri M.L."/>
            <person name="Degoricija L."/>
            <person name="Hoelzer K."/>
            <person name="Rodriguez-Rivera L.D."/>
            <person name="Brown S."/>
            <person name="Bolchacova E."/>
            <person name="Furtado M.R."/>
            <person name="Wiedmann M."/>
        </authorList>
    </citation>
    <scope>NUCLEOTIDE SEQUENCE [LARGE SCALE GENOMIC DNA]</scope>
    <source>
        <strain evidence="1 2">A4-653</strain>
    </source>
</reference>
<dbReference type="Proteomes" id="UP000004903">
    <property type="component" value="Unassembled WGS sequence"/>
</dbReference>
<protein>
    <recommendedName>
        <fullName evidence="3">Fe/B12 periplasmic-binding domain-containing protein</fullName>
    </recommendedName>
</protein>
<gene>
    <name evidence="1" type="ORF">LTSERUB_4385</name>
</gene>
<evidence type="ECO:0008006" key="3">
    <source>
        <dbReference type="Google" id="ProtNLM"/>
    </source>
</evidence>
<accession>G5QN78</accession>
<sequence length="54" mass="5819">MALHSVKPKFSRYTKLQPDFIVVDSVDVNAAARAAGRKRRSTGCSTGCGANEHL</sequence>
<name>G5QN78_SALRU</name>
<evidence type="ECO:0000313" key="1">
    <source>
        <dbReference type="EMBL" id="EHC83619.1"/>
    </source>
</evidence>
<organism evidence="1 2">
    <name type="scientific">Salmonella enterica subsp. enterica serovar Rubislaw str. A4-653</name>
    <dbReference type="NCBI Taxonomy" id="913081"/>
    <lineage>
        <taxon>Bacteria</taxon>
        <taxon>Pseudomonadati</taxon>
        <taxon>Pseudomonadota</taxon>
        <taxon>Gammaproteobacteria</taxon>
        <taxon>Enterobacterales</taxon>
        <taxon>Enterobacteriaceae</taxon>
        <taxon>Salmonella</taxon>
    </lineage>
</organism>
<proteinExistence type="predicted"/>